<dbReference type="KEGG" id="tng:GSTEN00002267G001"/>
<name>Q4TEG2_TETNG</name>
<evidence type="ECO:0000256" key="1">
    <source>
        <dbReference type="SAM" id="MobiDB-lite"/>
    </source>
</evidence>
<reference evidence="2" key="2">
    <citation type="submission" date="2004-02" db="EMBL/GenBank/DDBJ databases">
        <authorList>
            <consortium name="Genoscope"/>
            <consortium name="Whitehead Institute Centre for Genome Research"/>
        </authorList>
    </citation>
    <scope>NUCLEOTIDE SEQUENCE</scope>
</reference>
<reference evidence="2" key="1">
    <citation type="journal article" date="2004" name="Nature">
        <title>Genome duplication in the teleost fish Tetraodon nigroviridis reveals the early vertebrate proto-karyotype.</title>
        <authorList>
            <person name="Jaillon O."/>
            <person name="Aury J.-M."/>
            <person name="Brunet F."/>
            <person name="Petit J.-L."/>
            <person name="Stange-Thomann N."/>
            <person name="Mauceli E."/>
            <person name="Bouneau L."/>
            <person name="Fischer C."/>
            <person name="Ozouf-Costaz C."/>
            <person name="Bernot A."/>
            <person name="Nicaud S."/>
            <person name="Jaffe D."/>
            <person name="Fisher S."/>
            <person name="Lutfalla G."/>
            <person name="Dossat C."/>
            <person name="Segurens B."/>
            <person name="Dasilva C."/>
            <person name="Salanoubat M."/>
            <person name="Levy M."/>
            <person name="Boudet N."/>
            <person name="Castellano S."/>
            <person name="Anthouard V."/>
            <person name="Jubin C."/>
            <person name="Castelli V."/>
            <person name="Katinka M."/>
            <person name="Vacherie B."/>
            <person name="Biemont C."/>
            <person name="Skalli Z."/>
            <person name="Cattolico L."/>
            <person name="Poulain J."/>
            <person name="De Berardinis V."/>
            <person name="Cruaud C."/>
            <person name="Duprat S."/>
            <person name="Brottier P."/>
            <person name="Coutanceau J.-P."/>
            <person name="Gouzy J."/>
            <person name="Parra G."/>
            <person name="Lardier G."/>
            <person name="Chapple C."/>
            <person name="McKernan K.J."/>
            <person name="McEwan P."/>
            <person name="Bosak S."/>
            <person name="Kellis M."/>
            <person name="Volff J.-N."/>
            <person name="Guigo R."/>
            <person name="Zody M.C."/>
            <person name="Mesirov J."/>
            <person name="Lindblad-Toh K."/>
            <person name="Birren B."/>
            <person name="Nusbaum C."/>
            <person name="Kahn D."/>
            <person name="Robinson-Rechavi M."/>
            <person name="Laudet V."/>
            <person name="Schachter V."/>
            <person name="Quetier F."/>
            <person name="Saurin W."/>
            <person name="Scarpelli C."/>
            <person name="Wincker P."/>
            <person name="Lander E.S."/>
            <person name="Weissenbach J."/>
            <person name="Roest Crollius H."/>
        </authorList>
    </citation>
    <scope>NUCLEOTIDE SEQUENCE [LARGE SCALE GENOMIC DNA]</scope>
</reference>
<comment type="caution">
    <text evidence="2">The sequence shown here is derived from an EMBL/GenBank/DDBJ whole genome shotgun (WGS) entry which is preliminary data.</text>
</comment>
<feature type="compositionally biased region" description="Polar residues" evidence="1">
    <location>
        <begin position="235"/>
        <end position="246"/>
    </location>
</feature>
<evidence type="ECO:0000313" key="2">
    <source>
        <dbReference type="EMBL" id="CAF88720.1"/>
    </source>
</evidence>
<proteinExistence type="predicted"/>
<dbReference type="OrthoDB" id="292964at2759"/>
<feature type="compositionally biased region" description="Low complexity" evidence="1">
    <location>
        <begin position="216"/>
        <end position="228"/>
    </location>
</feature>
<feature type="compositionally biased region" description="Low complexity" evidence="1">
    <location>
        <begin position="252"/>
        <end position="266"/>
    </location>
</feature>
<feature type="compositionally biased region" description="Low complexity" evidence="1">
    <location>
        <begin position="281"/>
        <end position="295"/>
    </location>
</feature>
<feature type="region of interest" description="Disordered" evidence="1">
    <location>
        <begin position="176"/>
        <end position="295"/>
    </location>
</feature>
<feature type="non-terminal residue" evidence="2">
    <location>
        <position position="1"/>
    </location>
</feature>
<accession>Q4TEG2</accession>
<gene>
    <name evidence="2" type="ORF">GSTENG00002267001</name>
</gene>
<organism evidence="2">
    <name type="scientific">Tetraodon nigroviridis</name>
    <name type="common">Spotted green pufferfish</name>
    <name type="synonym">Chelonodon nigroviridis</name>
    <dbReference type="NCBI Taxonomy" id="99883"/>
    <lineage>
        <taxon>Eukaryota</taxon>
        <taxon>Metazoa</taxon>
        <taxon>Chordata</taxon>
        <taxon>Craniata</taxon>
        <taxon>Vertebrata</taxon>
        <taxon>Euteleostomi</taxon>
        <taxon>Actinopterygii</taxon>
        <taxon>Neopterygii</taxon>
        <taxon>Teleostei</taxon>
        <taxon>Neoteleostei</taxon>
        <taxon>Acanthomorphata</taxon>
        <taxon>Eupercaria</taxon>
        <taxon>Tetraodontiformes</taxon>
        <taxon>Tetradontoidea</taxon>
        <taxon>Tetraodontidae</taxon>
        <taxon>Tetraodon</taxon>
    </lineage>
</organism>
<feature type="non-terminal residue" evidence="2">
    <location>
        <position position="295"/>
    </location>
</feature>
<dbReference type="AlphaFoldDB" id="Q4TEG2"/>
<protein>
    <submittedName>
        <fullName evidence="2">(spotted green pufferfish) hypothetical protein</fullName>
    </submittedName>
</protein>
<dbReference type="EMBL" id="CAAE01005411">
    <property type="protein sequence ID" value="CAF88720.1"/>
    <property type="molecule type" value="Genomic_DNA"/>
</dbReference>
<sequence length="295" mass="31625">RSIQRQSSSSRSSIASPLVFSDTAIKPSWSLAAKLNMRSNSPSRFSLDSRCSPPLERIGECCDDKVSTSCFGSYSRHERYFGSRSPLSAVESNVSEPDGKRFIDMMYCRAPTPVEKKSGKHEATENNNQITVERREEANPQLQQQLLRHQPALAQRGHQGAAARRQTRGEGHVVLQERAPTEGEPASADLGKSSALVKKASERTSRQNGQAEEAKGAGAPFAPPASAEMQGGETKASSKAPSSLSRTLLGKSKSSTSDVSLSSPASGKRPLERAASSRKLPSAAQSPAHAAQRPQ</sequence>